<dbReference type="EMBL" id="JBBPBK010000001">
    <property type="protein sequence ID" value="KAK9292952.1"/>
    <property type="molecule type" value="Genomic_DNA"/>
</dbReference>
<dbReference type="PANTHER" id="PTHR33463">
    <property type="entry name" value="NB-ARC DOMAIN-CONTAINING PROTEIN-RELATED"/>
    <property type="match status" value="1"/>
</dbReference>
<evidence type="ECO:0000313" key="2">
    <source>
        <dbReference type="EMBL" id="KAK9292952.1"/>
    </source>
</evidence>
<protein>
    <submittedName>
        <fullName evidence="2">Uncharacterized protein</fullName>
    </submittedName>
</protein>
<evidence type="ECO:0000313" key="3">
    <source>
        <dbReference type="Proteomes" id="UP001415857"/>
    </source>
</evidence>
<dbReference type="InterPro" id="IPR050905">
    <property type="entry name" value="Plant_NBS-LRR"/>
</dbReference>
<proteinExistence type="predicted"/>
<organism evidence="2 3">
    <name type="scientific">Liquidambar formosana</name>
    <name type="common">Formosan gum</name>
    <dbReference type="NCBI Taxonomy" id="63359"/>
    <lineage>
        <taxon>Eukaryota</taxon>
        <taxon>Viridiplantae</taxon>
        <taxon>Streptophyta</taxon>
        <taxon>Embryophyta</taxon>
        <taxon>Tracheophyta</taxon>
        <taxon>Spermatophyta</taxon>
        <taxon>Magnoliopsida</taxon>
        <taxon>eudicotyledons</taxon>
        <taxon>Gunneridae</taxon>
        <taxon>Pentapetalae</taxon>
        <taxon>Saxifragales</taxon>
        <taxon>Altingiaceae</taxon>
        <taxon>Liquidambar</taxon>
    </lineage>
</organism>
<accession>A0AAP0SDE9</accession>
<dbReference type="Proteomes" id="UP001415857">
    <property type="component" value="Unassembled WGS sequence"/>
</dbReference>
<keyword evidence="1" id="KW-0611">Plant defense</keyword>
<name>A0AAP0SDE9_LIQFO</name>
<dbReference type="AlphaFoldDB" id="A0AAP0SDE9"/>
<dbReference type="PANTHER" id="PTHR33463:SF198">
    <property type="entry name" value="RPP4C3"/>
    <property type="match status" value="1"/>
</dbReference>
<comment type="caution">
    <text evidence="2">The sequence shown here is derived from an EMBL/GenBank/DDBJ whole genome shotgun (WGS) entry which is preliminary data.</text>
</comment>
<sequence length="127" mass="14650">MGLGLFRGINTIEEARDRVYTLVHKLKTSCLFLDCDIKSVKMHDVVLDVAISIASRDQNGFMVSYGVGLKEWPKDIQKKCTAISLPHSNIHELPQWLEYPELKFLFVHSNDPTLKIPDTFFQRDERT</sequence>
<evidence type="ECO:0000256" key="1">
    <source>
        <dbReference type="ARBA" id="ARBA00022821"/>
    </source>
</evidence>
<gene>
    <name evidence="2" type="ORF">L1049_020934</name>
</gene>
<keyword evidence="3" id="KW-1185">Reference proteome</keyword>
<reference evidence="2 3" key="1">
    <citation type="journal article" date="2024" name="Plant J.">
        <title>Genome sequences and population genomics reveal climatic adaptation and genomic divergence between two closely related sweetgum species.</title>
        <authorList>
            <person name="Xu W.Q."/>
            <person name="Ren C.Q."/>
            <person name="Zhang X.Y."/>
            <person name="Comes H.P."/>
            <person name="Liu X.H."/>
            <person name="Li Y.G."/>
            <person name="Kettle C.J."/>
            <person name="Jalonen R."/>
            <person name="Gaisberger H."/>
            <person name="Ma Y.Z."/>
            <person name="Qiu Y.X."/>
        </authorList>
    </citation>
    <scope>NUCLEOTIDE SEQUENCE [LARGE SCALE GENOMIC DNA]</scope>
    <source>
        <strain evidence="2">Hangzhou</strain>
    </source>
</reference>